<protein>
    <submittedName>
        <fullName evidence="2">Uncharacterized protein</fullName>
    </submittedName>
</protein>
<evidence type="ECO:0000313" key="2">
    <source>
        <dbReference type="EMBL" id="CAG9788838.1"/>
    </source>
</evidence>
<sequence>MGKKNKQSSQLQESSTKQKLLNYQCVKKNSNMGTKVQNKNKHLPRVTQDPVDEAKNNLKNKEIQRNDDIKPDNSASICNNHKALQSKRTVFIDDVPHKVKDHSGETSLLTKQDSLQKQDEFENEDSVQDEDIDKFCDELSPDDNEQFENWVKLIEAKLHSKK</sequence>
<dbReference type="AlphaFoldDB" id="A0A9N9WCA9"/>
<dbReference type="Proteomes" id="UP001153714">
    <property type="component" value="Chromosome 2"/>
</dbReference>
<evidence type="ECO:0000256" key="1">
    <source>
        <dbReference type="SAM" id="MobiDB-lite"/>
    </source>
</evidence>
<accession>A0A9N9WCA9</accession>
<gene>
    <name evidence="2" type="ORF">DIATSA_LOCUS6623</name>
</gene>
<name>A0A9N9WCA9_9NEOP</name>
<dbReference type="OrthoDB" id="7466416at2759"/>
<reference evidence="2" key="2">
    <citation type="submission" date="2022-10" db="EMBL/GenBank/DDBJ databases">
        <authorList>
            <consortium name="ENA_rothamsted_submissions"/>
            <consortium name="culmorum"/>
            <person name="King R."/>
        </authorList>
    </citation>
    <scope>NUCLEOTIDE SEQUENCE</scope>
</reference>
<organism evidence="2 3">
    <name type="scientific">Diatraea saccharalis</name>
    <name type="common">sugarcane borer</name>
    <dbReference type="NCBI Taxonomy" id="40085"/>
    <lineage>
        <taxon>Eukaryota</taxon>
        <taxon>Metazoa</taxon>
        <taxon>Ecdysozoa</taxon>
        <taxon>Arthropoda</taxon>
        <taxon>Hexapoda</taxon>
        <taxon>Insecta</taxon>
        <taxon>Pterygota</taxon>
        <taxon>Neoptera</taxon>
        <taxon>Endopterygota</taxon>
        <taxon>Lepidoptera</taxon>
        <taxon>Glossata</taxon>
        <taxon>Ditrysia</taxon>
        <taxon>Pyraloidea</taxon>
        <taxon>Crambidae</taxon>
        <taxon>Crambinae</taxon>
        <taxon>Diatraea</taxon>
    </lineage>
</organism>
<keyword evidence="3" id="KW-1185">Reference proteome</keyword>
<dbReference type="EMBL" id="OU893333">
    <property type="protein sequence ID" value="CAG9788838.1"/>
    <property type="molecule type" value="Genomic_DNA"/>
</dbReference>
<feature type="region of interest" description="Disordered" evidence="1">
    <location>
        <begin position="1"/>
        <end position="54"/>
    </location>
</feature>
<reference evidence="2" key="1">
    <citation type="submission" date="2021-12" db="EMBL/GenBank/DDBJ databases">
        <authorList>
            <person name="King R."/>
        </authorList>
    </citation>
    <scope>NUCLEOTIDE SEQUENCE</scope>
</reference>
<feature type="region of interest" description="Disordered" evidence="1">
    <location>
        <begin position="100"/>
        <end position="142"/>
    </location>
</feature>
<proteinExistence type="predicted"/>
<feature type="compositionally biased region" description="Acidic residues" evidence="1">
    <location>
        <begin position="121"/>
        <end position="132"/>
    </location>
</feature>
<evidence type="ECO:0000313" key="3">
    <source>
        <dbReference type="Proteomes" id="UP001153714"/>
    </source>
</evidence>
<feature type="compositionally biased region" description="Polar residues" evidence="1">
    <location>
        <begin position="7"/>
        <end position="37"/>
    </location>
</feature>